<comment type="caution">
    <text evidence="2">The sequence shown here is derived from an EMBL/GenBank/DDBJ whole genome shotgun (WGS) entry which is preliminary data.</text>
</comment>
<dbReference type="EMBL" id="LSRQ01000379">
    <property type="protein sequence ID" value="OAY83175.1"/>
    <property type="molecule type" value="Genomic_DNA"/>
</dbReference>
<organism evidence="2 3">
    <name type="scientific">Ananas comosus</name>
    <name type="common">Pineapple</name>
    <name type="synonym">Ananas ananas</name>
    <dbReference type="NCBI Taxonomy" id="4615"/>
    <lineage>
        <taxon>Eukaryota</taxon>
        <taxon>Viridiplantae</taxon>
        <taxon>Streptophyta</taxon>
        <taxon>Embryophyta</taxon>
        <taxon>Tracheophyta</taxon>
        <taxon>Spermatophyta</taxon>
        <taxon>Magnoliopsida</taxon>
        <taxon>Liliopsida</taxon>
        <taxon>Poales</taxon>
        <taxon>Bromeliaceae</taxon>
        <taxon>Bromelioideae</taxon>
        <taxon>Ananas</taxon>
    </lineage>
</organism>
<sequence length="139" mass="15628">MADPAIHSGARYPKVPLMDVSTRLNSRPISFAIPKSATLGQRFVSRTLELFHGHDSSVLQYSFEDGPEASAPELLREARSRPLYSSSSFSSQLREVLREHPEEAPPEFHSSRSRGLKPCRHWQKGEVVLLQLLKGPHMP</sequence>
<dbReference type="Proteomes" id="UP000092600">
    <property type="component" value="Unassembled WGS sequence"/>
</dbReference>
<evidence type="ECO:0000313" key="2">
    <source>
        <dbReference type="EMBL" id="OAY83175.1"/>
    </source>
</evidence>
<gene>
    <name evidence="2" type="ORF">ACMD2_24378</name>
</gene>
<name>A0A199W2P9_ANACO</name>
<reference evidence="2 3" key="1">
    <citation type="journal article" date="2016" name="DNA Res.">
        <title>The draft genome of MD-2 pineapple using hybrid error correction of long reads.</title>
        <authorList>
            <person name="Redwan R.M."/>
            <person name="Saidin A."/>
            <person name="Kumar S.V."/>
        </authorList>
    </citation>
    <scope>NUCLEOTIDE SEQUENCE [LARGE SCALE GENOMIC DNA]</scope>
    <source>
        <strain evidence="3">cv. MD2</strain>
        <tissue evidence="2">Leaf</tissue>
    </source>
</reference>
<dbReference type="AlphaFoldDB" id="A0A199W2P9"/>
<protein>
    <submittedName>
        <fullName evidence="2">Uncharacterized protein</fullName>
    </submittedName>
</protein>
<feature type="region of interest" description="Disordered" evidence="1">
    <location>
        <begin position="94"/>
        <end position="115"/>
    </location>
</feature>
<proteinExistence type="predicted"/>
<evidence type="ECO:0000313" key="3">
    <source>
        <dbReference type="Proteomes" id="UP000092600"/>
    </source>
</evidence>
<accession>A0A199W2P9</accession>
<evidence type="ECO:0000256" key="1">
    <source>
        <dbReference type="SAM" id="MobiDB-lite"/>
    </source>
</evidence>